<name>A0A366EAG6_9BACI</name>
<keyword evidence="4" id="KW-1185">Reference proteome</keyword>
<feature type="transmembrane region" description="Helical" evidence="2">
    <location>
        <begin position="6"/>
        <end position="25"/>
    </location>
</feature>
<organism evidence="3 4">
    <name type="scientific">Paraliobacillus ryukyuensis</name>
    <dbReference type="NCBI Taxonomy" id="200904"/>
    <lineage>
        <taxon>Bacteria</taxon>
        <taxon>Bacillati</taxon>
        <taxon>Bacillota</taxon>
        <taxon>Bacilli</taxon>
        <taxon>Bacillales</taxon>
        <taxon>Bacillaceae</taxon>
        <taxon>Paraliobacillus</taxon>
    </lineage>
</organism>
<evidence type="ECO:0000256" key="1">
    <source>
        <dbReference type="SAM" id="MobiDB-lite"/>
    </source>
</evidence>
<sequence>MRRWLVIGVSVTAISVWVLFFFLLIGQTDPKLASNQKEVTYQKVKINAQHGQFARFEHHSNDANTVKQSEQKKSAKPKNEQKESNPTQDVMYDLEKSNPVSIDNLLAELNIE</sequence>
<proteinExistence type="predicted"/>
<evidence type="ECO:0000256" key="2">
    <source>
        <dbReference type="SAM" id="Phobius"/>
    </source>
</evidence>
<feature type="region of interest" description="Disordered" evidence="1">
    <location>
        <begin position="57"/>
        <end position="93"/>
    </location>
</feature>
<keyword evidence="2" id="KW-0812">Transmembrane</keyword>
<comment type="caution">
    <text evidence="3">The sequence shown here is derived from an EMBL/GenBank/DDBJ whole genome shotgun (WGS) entry which is preliminary data.</text>
</comment>
<dbReference type="OrthoDB" id="9937903at2"/>
<gene>
    <name evidence="3" type="ORF">DES48_10442</name>
</gene>
<keyword evidence="2" id="KW-0472">Membrane</keyword>
<protein>
    <submittedName>
        <fullName evidence="3">Uncharacterized protein</fullName>
    </submittedName>
</protein>
<reference evidence="3 4" key="1">
    <citation type="submission" date="2018-06" db="EMBL/GenBank/DDBJ databases">
        <title>Genomic Encyclopedia of Type Strains, Phase IV (KMG-IV): sequencing the most valuable type-strain genomes for metagenomic binning, comparative biology and taxonomic classification.</title>
        <authorList>
            <person name="Goeker M."/>
        </authorList>
    </citation>
    <scope>NUCLEOTIDE SEQUENCE [LARGE SCALE GENOMIC DNA]</scope>
    <source>
        <strain evidence="3 4">DSM 15140</strain>
    </source>
</reference>
<dbReference type="AlphaFoldDB" id="A0A366EAG6"/>
<dbReference type="RefSeq" id="WP_113868256.1">
    <property type="nucleotide sequence ID" value="NZ_BAABQN010000003.1"/>
</dbReference>
<evidence type="ECO:0000313" key="3">
    <source>
        <dbReference type="EMBL" id="RBO99373.1"/>
    </source>
</evidence>
<dbReference type="EMBL" id="QNRI01000004">
    <property type="protein sequence ID" value="RBO99373.1"/>
    <property type="molecule type" value="Genomic_DNA"/>
</dbReference>
<dbReference type="STRING" id="200904.GCA_900168775_02233"/>
<dbReference type="Proteomes" id="UP000252254">
    <property type="component" value="Unassembled WGS sequence"/>
</dbReference>
<evidence type="ECO:0000313" key="4">
    <source>
        <dbReference type="Proteomes" id="UP000252254"/>
    </source>
</evidence>
<feature type="compositionally biased region" description="Basic and acidic residues" evidence="1">
    <location>
        <begin position="69"/>
        <end position="83"/>
    </location>
</feature>
<keyword evidence="2" id="KW-1133">Transmembrane helix</keyword>
<accession>A0A366EAG6</accession>